<evidence type="ECO:0000313" key="2">
    <source>
        <dbReference type="Proteomes" id="UP001148737"/>
    </source>
</evidence>
<dbReference type="Proteomes" id="UP001148737">
    <property type="component" value="Unassembled WGS sequence"/>
</dbReference>
<evidence type="ECO:0000313" key="1">
    <source>
        <dbReference type="EMBL" id="KAJ3496699.1"/>
    </source>
</evidence>
<reference evidence="1" key="1">
    <citation type="submission" date="2022-07" db="EMBL/GenBank/DDBJ databases">
        <title>Genome Sequence of Lecanicillium saksenae.</title>
        <authorList>
            <person name="Buettner E."/>
        </authorList>
    </citation>
    <scope>NUCLEOTIDE SEQUENCE</scope>
    <source>
        <strain evidence="1">VT-O1</strain>
    </source>
</reference>
<proteinExistence type="predicted"/>
<name>A0ACC1R0U7_9HYPO</name>
<accession>A0ACC1R0U7</accession>
<organism evidence="1 2">
    <name type="scientific">Lecanicillium saksenae</name>
    <dbReference type="NCBI Taxonomy" id="468837"/>
    <lineage>
        <taxon>Eukaryota</taxon>
        <taxon>Fungi</taxon>
        <taxon>Dikarya</taxon>
        <taxon>Ascomycota</taxon>
        <taxon>Pezizomycotina</taxon>
        <taxon>Sordariomycetes</taxon>
        <taxon>Hypocreomycetidae</taxon>
        <taxon>Hypocreales</taxon>
        <taxon>Cordycipitaceae</taxon>
        <taxon>Lecanicillium</taxon>
    </lineage>
</organism>
<comment type="caution">
    <text evidence="1">The sequence shown here is derived from an EMBL/GenBank/DDBJ whole genome shotgun (WGS) entry which is preliminary data.</text>
</comment>
<gene>
    <name evidence="1" type="ORF">NLG97_g2468</name>
</gene>
<sequence length="419" mass="45205">MDYHSIHGRDIASFDISNTHRLPTISASQALKGLDDEGSNCISTGIKALDKFLAPFSISSQIYGSGKPQPGGIKRGQVTEIWGPPGSGRTALGTQLAANALCNNNSVVWIDCFQKTQIARLSAALEKMQQSKGADTTDEASAKKASCGDGFIHYSCFTLPHFLAILSRPSSTTIPVGTSLIVINCISALVNAALPRSQLGKQNTKQPHGSTPSAKRMQALQTIMSLLNKLAATRNCAVVILSQCATKMQSEHGAALVPAINATVWEQGIATRVALFRNWSWEERKPHSVFLAGVQKVDGRMMMEVVENASAFTVESTGVRDVEYEASHPMEIAAAAQQKRKIGQTELEVPDSEDEDYGWADEDEASLPAPPPQWQGSEDIILGQDVGRSEDEEEAEEEYHSYDEAEGANEAEESASIPE</sequence>
<dbReference type="EMBL" id="JANAKD010000168">
    <property type="protein sequence ID" value="KAJ3496699.1"/>
    <property type="molecule type" value="Genomic_DNA"/>
</dbReference>
<keyword evidence="2" id="KW-1185">Reference proteome</keyword>
<protein>
    <submittedName>
        <fullName evidence="1">Uncharacterized protein</fullName>
    </submittedName>
</protein>